<dbReference type="InterPro" id="IPR018294">
    <property type="entry name" value="ISPD_synthase_CS"/>
</dbReference>
<dbReference type="AlphaFoldDB" id="A0A2M9AAY0"/>
<dbReference type="InterPro" id="IPR034683">
    <property type="entry name" value="IspD/TarI"/>
</dbReference>
<evidence type="ECO:0000256" key="1">
    <source>
        <dbReference type="ARBA" id="ARBA00022679"/>
    </source>
</evidence>
<name>A0A2M9AAY0_9BACT</name>
<evidence type="ECO:0000313" key="3">
    <source>
        <dbReference type="EMBL" id="PJJ42838.1"/>
    </source>
</evidence>
<protein>
    <submittedName>
        <fullName evidence="3">2-C-methyl-D-erythritol 4-phosphate cytidylyltransferase</fullName>
    </submittedName>
</protein>
<dbReference type="SUPFAM" id="SSF53448">
    <property type="entry name" value="Nucleotide-diphospho-sugar transferases"/>
    <property type="match status" value="1"/>
</dbReference>
<evidence type="ECO:0000313" key="4">
    <source>
        <dbReference type="Proteomes" id="UP000231134"/>
    </source>
</evidence>
<dbReference type="PANTHER" id="PTHR32125">
    <property type="entry name" value="2-C-METHYL-D-ERYTHRITOL 4-PHOSPHATE CYTIDYLYLTRANSFERASE, CHLOROPLASTIC"/>
    <property type="match status" value="1"/>
</dbReference>
<dbReference type="InterPro" id="IPR029044">
    <property type="entry name" value="Nucleotide-diphossugar_trans"/>
</dbReference>
<dbReference type="InterPro" id="IPR050088">
    <property type="entry name" value="IspD/TarI_cytidylyltransf_bact"/>
</dbReference>
<proteinExistence type="predicted"/>
<keyword evidence="1 3" id="KW-0808">Transferase</keyword>
<dbReference type="Proteomes" id="UP000231134">
    <property type="component" value="Unassembled WGS sequence"/>
</dbReference>
<gene>
    <name evidence="3" type="ORF">BGX16_2889</name>
</gene>
<accession>A0A2M9AAY0</accession>
<reference evidence="3 4" key="1">
    <citation type="submission" date="2017-11" db="EMBL/GenBank/DDBJ databases">
        <title>Animal gut microbial communities from fecal samples from Wisconsin, USA.</title>
        <authorList>
            <person name="Neumann A."/>
        </authorList>
    </citation>
    <scope>NUCLEOTIDE SEQUENCE [LARGE SCALE GENOMIC DNA]</scope>
    <source>
        <strain evidence="3 4">UWS3</strain>
    </source>
</reference>
<comment type="caution">
    <text evidence="3">The sequence shown here is derived from an EMBL/GenBank/DDBJ whole genome shotgun (WGS) entry which is preliminary data.</text>
</comment>
<dbReference type="GO" id="GO:0008299">
    <property type="term" value="P:isoprenoid biosynthetic process"/>
    <property type="evidence" value="ECO:0007669"/>
    <property type="project" value="InterPro"/>
</dbReference>
<dbReference type="Gene3D" id="3.90.550.10">
    <property type="entry name" value="Spore Coat Polysaccharide Biosynthesis Protein SpsA, Chain A"/>
    <property type="match status" value="1"/>
</dbReference>
<evidence type="ECO:0000256" key="2">
    <source>
        <dbReference type="ARBA" id="ARBA00022695"/>
    </source>
</evidence>
<dbReference type="PROSITE" id="PS01295">
    <property type="entry name" value="ISPD"/>
    <property type="match status" value="1"/>
</dbReference>
<keyword evidence="4" id="KW-1185">Reference proteome</keyword>
<dbReference type="CDD" id="cd02516">
    <property type="entry name" value="CDP-ME_synthetase"/>
    <property type="match status" value="1"/>
</dbReference>
<organism evidence="3 4">
    <name type="scientific">Hallerella succinigenes</name>
    <dbReference type="NCBI Taxonomy" id="1896222"/>
    <lineage>
        <taxon>Bacteria</taxon>
        <taxon>Pseudomonadati</taxon>
        <taxon>Fibrobacterota</taxon>
        <taxon>Fibrobacteria</taxon>
        <taxon>Fibrobacterales</taxon>
        <taxon>Fibrobacteraceae</taxon>
        <taxon>Hallerella</taxon>
    </lineage>
</organism>
<keyword evidence="2 3" id="KW-0548">Nucleotidyltransferase</keyword>
<dbReference type="EMBL" id="PGEX01000001">
    <property type="protein sequence ID" value="PJJ42838.1"/>
    <property type="molecule type" value="Genomic_DNA"/>
</dbReference>
<dbReference type="Pfam" id="PF01128">
    <property type="entry name" value="IspD"/>
    <property type="match status" value="1"/>
</dbReference>
<sequence>MNIGVILSGGVGNRMGLNIPKQYVKVNGKTIINYCLEKFLFHPQIDLLIVGIASEWEKVVKDYIISTKSSKKILFSRPGETRQYSIFKALEVAKENGAQEKDVVVIHDAARPLVSTELISQCIDGCNVADAIMPAIPVKDTTYLSEDGIHIQSLLNRSHLWSGQAPEAFEFSKYYLAHKNMSRDELLKINGSTELAVKANLRCQMIPGDPMNFKITTPEDLSTFESIVNAEVK</sequence>
<dbReference type="PANTHER" id="PTHR32125:SF8">
    <property type="entry name" value="RIBITOL-5-PHOSPHATE CYTIDYLYLTRANSFERASE"/>
    <property type="match status" value="1"/>
</dbReference>
<dbReference type="GO" id="GO:0050518">
    <property type="term" value="F:2-C-methyl-D-erythritol 4-phosphate cytidylyltransferase activity"/>
    <property type="evidence" value="ECO:0007669"/>
    <property type="project" value="TreeGrafter"/>
</dbReference>